<proteinExistence type="predicted"/>
<evidence type="ECO:0000256" key="1">
    <source>
        <dbReference type="SAM" id="MobiDB-lite"/>
    </source>
</evidence>
<organism evidence="3 4">
    <name type="scientific">Kitasatospora paranensis</name>
    <dbReference type="NCBI Taxonomy" id="258053"/>
    <lineage>
        <taxon>Bacteria</taxon>
        <taxon>Bacillati</taxon>
        <taxon>Actinomycetota</taxon>
        <taxon>Actinomycetes</taxon>
        <taxon>Kitasatosporales</taxon>
        <taxon>Streptomycetaceae</taxon>
        <taxon>Kitasatospora</taxon>
    </lineage>
</organism>
<keyword evidence="2" id="KW-0812">Transmembrane</keyword>
<sequence>MGLEDDLTGMLAQSMGELIPPVAEMVAEGKERGRRRRRVRRIARMAGAAVVVGVVAFAGAQVGVGYGGPPVLQSAGPGPAASAEPATGELTWQAMLRILADTLPPGGHLANLAPTPVKYNSGPSDRYVELEYDDGDGASTLMLSYVHRAPSSASPSPSGSAGTGSGCKGWPGDSDRGPRRPGYAQPTCRESLLPDGSRVLTSISGTDPAGLYDLSVAVTRPDGDTVKVVTANATLNQASGKPGPAVTVTRDRPPLGPDGWLTVLSDPRWQWRVPQSTLDAGLALARQVSRFPCPKDLTASDCAVD</sequence>
<dbReference type="EMBL" id="JBHTAJ010000118">
    <property type="protein sequence ID" value="MFC7184768.1"/>
    <property type="molecule type" value="Genomic_DNA"/>
</dbReference>
<evidence type="ECO:0000313" key="3">
    <source>
        <dbReference type="EMBL" id="MFC7184768.1"/>
    </source>
</evidence>
<dbReference type="RefSeq" id="WP_380232923.1">
    <property type="nucleotide sequence ID" value="NZ_JBHSVH010000002.1"/>
</dbReference>
<evidence type="ECO:0000313" key="4">
    <source>
        <dbReference type="Proteomes" id="UP001596435"/>
    </source>
</evidence>
<keyword evidence="4" id="KW-1185">Reference proteome</keyword>
<reference evidence="4" key="1">
    <citation type="journal article" date="2019" name="Int. J. Syst. Evol. Microbiol.">
        <title>The Global Catalogue of Microorganisms (GCM) 10K type strain sequencing project: providing services to taxonomists for standard genome sequencing and annotation.</title>
        <authorList>
            <consortium name="The Broad Institute Genomics Platform"/>
            <consortium name="The Broad Institute Genome Sequencing Center for Infectious Disease"/>
            <person name="Wu L."/>
            <person name="Ma J."/>
        </authorList>
    </citation>
    <scope>NUCLEOTIDE SEQUENCE [LARGE SCALE GENOMIC DNA]</scope>
    <source>
        <strain evidence="4">CGMCC 1.12859</strain>
    </source>
</reference>
<keyword evidence="2" id="KW-1133">Transmembrane helix</keyword>
<feature type="region of interest" description="Disordered" evidence="1">
    <location>
        <begin position="149"/>
        <end position="191"/>
    </location>
</feature>
<feature type="transmembrane region" description="Helical" evidence="2">
    <location>
        <begin position="42"/>
        <end position="64"/>
    </location>
</feature>
<dbReference type="Proteomes" id="UP001596435">
    <property type="component" value="Unassembled WGS sequence"/>
</dbReference>
<accession>A0ABW2G8F0</accession>
<comment type="caution">
    <text evidence="3">The sequence shown here is derived from an EMBL/GenBank/DDBJ whole genome shotgun (WGS) entry which is preliminary data.</text>
</comment>
<name>A0ABW2G8F0_9ACTN</name>
<protein>
    <submittedName>
        <fullName evidence="3">Uncharacterized protein</fullName>
    </submittedName>
</protein>
<feature type="compositionally biased region" description="Low complexity" evidence="1">
    <location>
        <begin position="149"/>
        <end position="160"/>
    </location>
</feature>
<keyword evidence="2" id="KW-0472">Membrane</keyword>
<gene>
    <name evidence="3" type="ORF">ACFQMG_34990</name>
</gene>
<evidence type="ECO:0000256" key="2">
    <source>
        <dbReference type="SAM" id="Phobius"/>
    </source>
</evidence>